<dbReference type="AlphaFoldDB" id="A0A0J6VPC1"/>
<keyword evidence="2" id="KW-1185">Reference proteome</keyword>
<name>A0A0J6VPC1_9HYPH</name>
<evidence type="ECO:0000313" key="2">
    <source>
        <dbReference type="Proteomes" id="UP000035955"/>
    </source>
</evidence>
<evidence type="ECO:0000313" key="1">
    <source>
        <dbReference type="EMBL" id="KMO41041.1"/>
    </source>
</evidence>
<protein>
    <submittedName>
        <fullName evidence="1">Uncharacterized protein</fullName>
    </submittedName>
</protein>
<dbReference type="EMBL" id="LABY01000038">
    <property type="protein sequence ID" value="KMO41041.1"/>
    <property type="molecule type" value="Genomic_DNA"/>
</dbReference>
<accession>A0A0J6VPC1</accession>
<dbReference type="Proteomes" id="UP000035955">
    <property type="component" value="Unassembled WGS sequence"/>
</dbReference>
<gene>
    <name evidence="1" type="ORF">VQ02_06570</name>
</gene>
<sequence>MLRSKQKPKVQDTGFVLFDVYYEDGSRRSNRRVPRAAVLDLDADTAIRQAIEEQDRDIAEKSGRPPLAITRIVRSAA</sequence>
<dbReference type="PATRIC" id="fig|298794.3.peg.5384"/>
<reference evidence="1 2" key="1">
    <citation type="submission" date="2015-03" db="EMBL/GenBank/DDBJ databases">
        <title>Genome sequencing of Methylobacterium variabile DSM 16961.</title>
        <authorList>
            <person name="Chaudhry V."/>
            <person name="Patil P.B."/>
        </authorList>
    </citation>
    <scope>NUCLEOTIDE SEQUENCE [LARGE SCALE GENOMIC DNA]</scope>
    <source>
        <strain evidence="1 2">DSM 16961</strain>
    </source>
</reference>
<comment type="caution">
    <text evidence="1">The sequence shown here is derived from an EMBL/GenBank/DDBJ whole genome shotgun (WGS) entry which is preliminary data.</text>
</comment>
<dbReference type="OrthoDB" id="7933542at2"/>
<organism evidence="1 2">
    <name type="scientific">Methylobacterium variabile</name>
    <dbReference type="NCBI Taxonomy" id="298794"/>
    <lineage>
        <taxon>Bacteria</taxon>
        <taxon>Pseudomonadati</taxon>
        <taxon>Pseudomonadota</taxon>
        <taxon>Alphaproteobacteria</taxon>
        <taxon>Hyphomicrobiales</taxon>
        <taxon>Methylobacteriaceae</taxon>
        <taxon>Methylobacterium</taxon>
    </lineage>
</organism>
<proteinExistence type="predicted"/>
<dbReference type="RefSeq" id="WP_048443363.1">
    <property type="nucleotide sequence ID" value="NZ_LABY01000038.1"/>
</dbReference>